<gene>
    <name evidence="1" type="ORF">C7S18_09795</name>
</gene>
<accession>A0A2P1PRK7</accession>
<dbReference type="SUPFAM" id="SSF52833">
    <property type="entry name" value="Thioredoxin-like"/>
    <property type="match status" value="1"/>
</dbReference>
<dbReference type="EMBL" id="CP027860">
    <property type="protein sequence ID" value="AVP97471.1"/>
    <property type="molecule type" value="Genomic_DNA"/>
</dbReference>
<dbReference type="InterPro" id="IPR008554">
    <property type="entry name" value="Glutaredoxin-like"/>
</dbReference>
<dbReference type="OrthoDB" id="8537427at2"/>
<dbReference type="AlphaFoldDB" id="A0A2P1PRK7"/>
<evidence type="ECO:0000313" key="1">
    <source>
        <dbReference type="EMBL" id="AVP97471.1"/>
    </source>
</evidence>
<organism evidence="1 2">
    <name type="scientific">Ahniella affigens</name>
    <dbReference type="NCBI Taxonomy" id="2021234"/>
    <lineage>
        <taxon>Bacteria</taxon>
        <taxon>Pseudomonadati</taxon>
        <taxon>Pseudomonadota</taxon>
        <taxon>Gammaproteobacteria</taxon>
        <taxon>Lysobacterales</taxon>
        <taxon>Rhodanobacteraceae</taxon>
        <taxon>Ahniella</taxon>
    </lineage>
</organism>
<protein>
    <submittedName>
        <fullName evidence="1">NrdH-redoxin</fullName>
    </submittedName>
</protein>
<dbReference type="Pfam" id="PF05768">
    <property type="entry name" value="Glrx-like"/>
    <property type="match status" value="1"/>
</dbReference>
<dbReference type="InterPro" id="IPR036249">
    <property type="entry name" value="Thioredoxin-like_sf"/>
</dbReference>
<dbReference type="Gene3D" id="3.40.30.10">
    <property type="entry name" value="Glutaredoxin"/>
    <property type="match status" value="1"/>
</dbReference>
<sequence>MGPVQLIRRENCGLCVLAQDILAQIPELQVIERYLEDDPELVDQYGWRIPVVRIADLNRELDWPFDLIKLQAFLYTP</sequence>
<keyword evidence="2" id="KW-1185">Reference proteome</keyword>
<dbReference type="RefSeq" id="WP_106891395.1">
    <property type="nucleotide sequence ID" value="NZ_CP027860.1"/>
</dbReference>
<evidence type="ECO:0000313" key="2">
    <source>
        <dbReference type="Proteomes" id="UP000241074"/>
    </source>
</evidence>
<proteinExistence type="predicted"/>
<dbReference type="KEGG" id="xba:C7S18_09795"/>
<dbReference type="Proteomes" id="UP000241074">
    <property type="component" value="Chromosome"/>
</dbReference>
<name>A0A2P1PRK7_9GAMM</name>
<reference evidence="1 2" key="2">
    <citation type="submission" date="2018-03" db="EMBL/GenBank/DDBJ databases">
        <authorList>
            <person name="Keele B.F."/>
        </authorList>
    </citation>
    <scope>NUCLEOTIDE SEQUENCE [LARGE SCALE GENOMIC DNA]</scope>
    <source>
        <strain evidence="1 2">D13</strain>
    </source>
</reference>
<reference evidence="1 2" key="1">
    <citation type="submission" date="2018-03" db="EMBL/GenBank/DDBJ databases">
        <title>Ahniella affigens gen. nov., sp. nov., a gammaproteobacterium isolated from sandy soil near a stream.</title>
        <authorList>
            <person name="Ko Y."/>
            <person name="Kim J.-H."/>
        </authorList>
    </citation>
    <scope>NUCLEOTIDE SEQUENCE [LARGE SCALE GENOMIC DNA]</scope>
    <source>
        <strain evidence="1 2">D13</strain>
    </source>
</reference>